<keyword evidence="8 15" id="KW-0378">Hydrolase</keyword>
<evidence type="ECO:0000256" key="17">
    <source>
        <dbReference type="PIRSR" id="PIRSR006769-2"/>
    </source>
</evidence>
<dbReference type="InterPro" id="IPR050765">
    <property type="entry name" value="Riboflavin_Biosynth_HTPR"/>
</dbReference>
<evidence type="ECO:0000256" key="9">
    <source>
        <dbReference type="ARBA" id="ARBA00022833"/>
    </source>
</evidence>
<dbReference type="AlphaFoldDB" id="A0A921MJW3"/>
<dbReference type="GO" id="GO:0008703">
    <property type="term" value="F:5-amino-6-(5-phosphoribosylamino)uracil reductase activity"/>
    <property type="evidence" value="ECO:0007669"/>
    <property type="project" value="UniProtKB-EC"/>
</dbReference>
<dbReference type="EMBL" id="DYUC01000018">
    <property type="protein sequence ID" value="HJG85825.1"/>
    <property type="molecule type" value="Genomic_DNA"/>
</dbReference>
<dbReference type="RefSeq" id="WP_036636830.1">
    <property type="nucleotide sequence ID" value="NZ_DYUC01000018.1"/>
</dbReference>
<evidence type="ECO:0000256" key="4">
    <source>
        <dbReference type="ARBA" id="ARBA00005259"/>
    </source>
</evidence>
<dbReference type="PIRSF" id="PIRSF006769">
    <property type="entry name" value="RibD"/>
    <property type="match status" value="1"/>
</dbReference>
<dbReference type="FunFam" id="3.40.140.10:FF:000025">
    <property type="entry name" value="Riboflavin biosynthesis protein RibD"/>
    <property type="match status" value="1"/>
</dbReference>
<dbReference type="Pfam" id="PF00383">
    <property type="entry name" value="dCMP_cyt_deam_1"/>
    <property type="match status" value="1"/>
</dbReference>
<dbReference type="NCBIfam" id="TIGR00326">
    <property type="entry name" value="eubact_ribD"/>
    <property type="match status" value="1"/>
</dbReference>
<comment type="similarity">
    <text evidence="4 15">In the N-terminal section; belongs to the cytidine and deoxycytidylate deaminase family.</text>
</comment>
<comment type="pathway">
    <text evidence="2 15">Cofactor biosynthesis; riboflavin biosynthesis; 5-amino-6-(D-ribitylamino)uracil from GTP: step 2/4.</text>
</comment>
<evidence type="ECO:0000256" key="8">
    <source>
        <dbReference type="ARBA" id="ARBA00022801"/>
    </source>
</evidence>
<name>A0A921MJW3_9FIRM</name>
<dbReference type="InterPro" id="IPR004794">
    <property type="entry name" value="Eubact_RibD"/>
</dbReference>
<feature type="binding site" evidence="17">
    <location>
        <position position="168"/>
    </location>
    <ligand>
        <name>substrate</name>
    </ligand>
</feature>
<dbReference type="InterPro" id="IPR002125">
    <property type="entry name" value="CMP_dCMP_dom"/>
</dbReference>
<feature type="binding site" evidence="17">
    <location>
        <position position="196"/>
    </location>
    <ligand>
        <name>NADP(+)</name>
        <dbReference type="ChEBI" id="CHEBI:58349"/>
    </ligand>
</feature>
<keyword evidence="7 15" id="KW-0479">Metal-binding</keyword>
<evidence type="ECO:0000256" key="10">
    <source>
        <dbReference type="ARBA" id="ARBA00022857"/>
    </source>
</evidence>
<dbReference type="EC" id="3.5.4.26" evidence="15"/>
<reference evidence="20" key="2">
    <citation type="submission" date="2021-09" db="EMBL/GenBank/DDBJ databases">
        <authorList>
            <person name="Gilroy R."/>
        </authorList>
    </citation>
    <scope>NUCLEOTIDE SEQUENCE</scope>
    <source>
        <strain evidence="20">CHK179-5677</strain>
    </source>
</reference>
<evidence type="ECO:0000256" key="1">
    <source>
        <dbReference type="ARBA" id="ARBA00002151"/>
    </source>
</evidence>
<evidence type="ECO:0000256" key="3">
    <source>
        <dbReference type="ARBA" id="ARBA00004910"/>
    </source>
</evidence>
<comment type="catalytic activity">
    <reaction evidence="13 15">
        <text>5-amino-6-(5-phospho-D-ribitylamino)uracil + NADP(+) = 5-amino-6-(5-phospho-D-ribosylamino)uracil + NADPH + H(+)</text>
        <dbReference type="Rhea" id="RHEA:17845"/>
        <dbReference type="ChEBI" id="CHEBI:15378"/>
        <dbReference type="ChEBI" id="CHEBI:57783"/>
        <dbReference type="ChEBI" id="CHEBI:58349"/>
        <dbReference type="ChEBI" id="CHEBI:58421"/>
        <dbReference type="ChEBI" id="CHEBI:58453"/>
        <dbReference type="EC" id="1.1.1.193"/>
    </reaction>
</comment>
<keyword evidence="9 15" id="KW-0862">Zinc</keyword>
<feature type="binding site" evidence="18">
    <location>
        <position position="50"/>
    </location>
    <ligand>
        <name>Zn(2+)</name>
        <dbReference type="ChEBI" id="CHEBI:29105"/>
        <note>catalytic</note>
    </ligand>
</feature>
<dbReference type="Proteomes" id="UP000760668">
    <property type="component" value="Unassembled WGS sequence"/>
</dbReference>
<accession>A0A921MJW3</accession>
<feature type="active site" description="Proton donor" evidence="16">
    <location>
        <position position="52"/>
    </location>
</feature>
<keyword evidence="11 15" id="KW-0560">Oxidoreductase</keyword>
<evidence type="ECO:0000256" key="16">
    <source>
        <dbReference type="PIRSR" id="PIRSR006769-1"/>
    </source>
</evidence>
<feature type="domain" description="CMP/dCMP-type deaminase" evidence="19">
    <location>
        <begin position="1"/>
        <end position="123"/>
    </location>
</feature>
<dbReference type="GO" id="GO:0008835">
    <property type="term" value="F:diaminohydroxyphosphoribosylaminopyrimidine deaminase activity"/>
    <property type="evidence" value="ECO:0007669"/>
    <property type="project" value="UniProtKB-EC"/>
</dbReference>
<dbReference type="InterPro" id="IPR016193">
    <property type="entry name" value="Cytidine_deaminase-like"/>
</dbReference>
<sequence length="368" mass="39536">MDDSSYMALAVELAERGVGWVSPNPLVGAVLVKDGCVIGRGWHERCGGLHAERAALADCREDPAGAVLYVTLEPCCHTGRQPPCTEAILAAGIRRVVVGSMDPNPLVAGKGVELLRTHGVEVETGVLREQCDALNPVFFHYIRTKRPYVVMKYAMTLDGKIAAYTGASRWITREAARRHVHEMRHRYRGILAGVGTVLSDDPLLTCRIPGGRDPVRIICDTSLRTPLDSRIVRTADKAETILATCVSDPGRTAPYTDAGCRVWTLPGRGEHVDLPALMDALGAAEIDGVLLEGGGTLNWAMLEAGLVQRVQAYIAPKLLGGAGARSPVEGRGVEAPDQAAHLRKVTVTALGEDFLLEGEVDRDVYGTH</sequence>
<feature type="binding site" evidence="18">
    <location>
        <position position="84"/>
    </location>
    <ligand>
        <name>Zn(2+)</name>
        <dbReference type="ChEBI" id="CHEBI:29105"/>
        <note>catalytic</note>
    </ligand>
</feature>
<dbReference type="Gene3D" id="3.40.430.10">
    <property type="entry name" value="Dihydrofolate Reductase, subunit A"/>
    <property type="match status" value="1"/>
</dbReference>
<feature type="binding site" evidence="17">
    <location>
        <position position="154"/>
    </location>
    <ligand>
        <name>NADP(+)</name>
        <dbReference type="ChEBI" id="CHEBI:58349"/>
    </ligand>
</feature>
<evidence type="ECO:0000256" key="6">
    <source>
        <dbReference type="ARBA" id="ARBA00022619"/>
    </source>
</evidence>
<dbReference type="Gene3D" id="3.40.140.10">
    <property type="entry name" value="Cytidine Deaminase, domain 2"/>
    <property type="match status" value="1"/>
</dbReference>
<dbReference type="PROSITE" id="PS00903">
    <property type="entry name" value="CYT_DCMP_DEAMINASES_1"/>
    <property type="match status" value="1"/>
</dbReference>
<dbReference type="PANTHER" id="PTHR38011">
    <property type="entry name" value="DIHYDROFOLATE REDUCTASE FAMILY PROTEIN (AFU_ORTHOLOGUE AFUA_8G06820)"/>
    <property type="match status" value="1"/>
</dbReference>
<feature type="binding site" evidence="17">
    <location>
        <position position="207"/>
    </location>
    <ligand>
        <name>substrate</name>
    </ligand>
</feature>
<organism evidence="20 21">
    <name type="scientific">Pseudoflavonifractor capillosus</name>
    <dbReference type="NCBI Taxonomy" id="106588"/>
    <lineage>
        <taxon>Bacteria</taxon>
        <taxon>Bacillati</taxon>
        <taxon>Bacillota</taxon>
        <taxon>Clostridia</taxon>
        <taxon>Eubacteriales</taxon>
        <taxon>Oscillospiraceae</taxon>
        <taxon>Pseudoflavonifractor</taxon>
    </lineage>
</organism>
<evidence type="ECO:0000256" key="14">
    <source>
        <dbReference type="ARBA" id="ARBA00049886"/>
    </source>
</evidence>
<dbReference type="PROSITE" id="PS51747">
    <property type="entry name" value="CYT_DCMP_DEAMINASES_2"/>
    <property type="match status" value="1"/>
</dbReference>
<feature type="binding site" evidence="17">
    <location>
        <begin position="294"/>
        <end position="300"/>
    </location>
    <ligand>
        <name>NADP(+)</name>
        <dbReference type="ChEBI" id="CHEBI:58349"/>
    </ligand>
</feature>
<comment type="pathway">
    <text evidence="3 15">Cofactor biosynthesis; riboflavin biosynthesis; 5-amino-6-(D-ribitylamino)uracil from GTP: step 3/4.</text>
</comment>
<keyword evidence="12" id="KW-0511">Multifunctional enzyme</keyword>
<dbReference type="PANTHER" id="PTHR38011:SF7">
    <property type="entry name" value="2,5-DIAMINO-6-RIBOSYLAMINO-4(3H)-PYRIMIDINONE 5'-PHOSPHATE REDUCTASE"/>
    <property type="match status" value="1"/>
</dbReference>
<dbReference type="InterPro" id="IPR002734">
    <property type="entry name" value="RibDG_C"/>
</dbReference>
<proteinExistence type="inferred from homology"/>
<evidence type="ECO:0000256" key="2">
    <source>
        <dbReference type="ARBA" id="ARBA00004882"/>
    </source>
</evidence>
<dbReference type="GO" id="GO:0050661">
    <property type="term" value="F:NADP binding"/>
    <property type="evidence" value="ECO:0007669"/>
    <property type="project" value="InterPro"/>
</dbReference>
<comment type="cofactor">
    <cofactor evidence="15 18">
        <name>Zn(2+)</name>
        <dbReference type="ChEBI" id="CHEBI:29105"/>
    </cofactor>
    <text evidence="15 18">Binds 1 zinc ion.</text>
</comment>
<dbReference type="GO" id="GO:0009231">
    <property type="term" value="P:riboflavin biosynthetic process"/>
    <property type="evidence" value="ECO:0007669"/>
    <property type="project" value="UniProtKB-KW"/>
</dbReference>
<evidence type="ECO:0000256" key="11">
    <source>
        <dbReference type="ARBA" id="ARBA00023002"/>
    </source>
</evidence>
<gene>
    <name evidence="20" type="primary">ribD</name>
    <name evidence="20" type="ORF">K8V01_02160</name>
</gene>
<dbReference type="NCBIfam" id="TIGR00227">
    <property type="entry name" value="ribD_Cterm"/>
    <property type="match status" value="1"/>
</dbReference>
<evidence type="ECO:0000259" key="19">
    <source>
        <dbReference type="PROSITE" id="PS51747"/>
    </source>
</evidence>
<dbReference type="SUPFAM" id="SSF53597">
    <property type="entry name" value="Dihydrofolate reductase-like"/>
    <property type="match status" value="1"/>
</dbReference>
<evidence type="ECO:0000313" key="20">
    <source>
        <dbReference type="EMBL" id="HJG85825.1"/>
    </source>
</evidence>
<comment type="catalytic activity">
    <reaction evidence="14 15">
        <text>2,5-diamino-6-hydroxy-4-(5-phosphoribosylamino)-pyrimidine + H2O + H(+) = 5-amino-6-(5-phospho-D-ribosylamino)uracil + NH4(+)</text>
        <dbReference type="Rhea" id="RHEA:21868"/>
        <dbReference type="ChEBI" id="CHEBI:15377"/>
        <dbReference type="ChEBI" id="CHEBI:15378"/>
        <dbReference type="ChEBI" id="CHEBI:28938"/>
        <dbReference type="ChEBI" id="CHEBI:58453"/>
        <dbReference type="ChEBI" id="CHEBI:58614"/>
        <dbReference type="EC" id="3.5.4.26"/>
    </reaction>
</comment>
<dbReference type="InterPro" id="IPR016192">
    <property type="entry name" value="APOBEC/CMP_deaminase_Zn-bd"/>
</dbReference>
<feature type="binding site" evidence="17">
    <location>
        <position position="221"/>
    </location>
    <ligand>
        <name>NADP(+)</name>
        <dbReference type="ChEBI" id="CHEBI:58349"/>
    </ligand>
</feature>
<evidence type="ECO:0000256" key="5">
    <source>
        <dbReference type="ARBA" id="ARBA00007417"/>
    </source>
</evidence>
<evidence type="ECO:0000256" key="18">
    <source>
        <dbReference type="PIRSR" id="PIRSR006769-3"/>
    </source>
</evidence>
<evidence type="ECO:0000256" key="15">
    <source>
        <dbReference type="PIRNR" id="PIRNR006769"/>
    </source>
</evidence>
<dbReference type="InterPro" id="IPR011549">
    <property type="entry name" value="RibD_C"/>
</dbReference>
<dbReference type="GO" id="GO:0008270">
    <property type="term" value="F:zinc ion binding"/>
    <property type="evidence" value="ECO:0007669"/>
    <property type="project" value="InterPro"/>
</dbReference>
<dbReference type="InterPro" id="IPR024072">
    <property type="entry name" value="DHFR-like_dom_sf"/>
</dbReference>
<comment type="function">
    <text evidence="1 15">Converts 2,5-diamino-6-(ribosylamino)-4(3h)-pyrimidinone 5'-phosphate into 5-amino-6-(ribosylamino)-2,4(1h,3h)-pyrimidinedione 5'-phosphate.</text>
</comment>
<comment type="similarity">
    <text evidence="5 15">In the C-terminal section; belongs to the HTP reductase family.</text>
</comment>
<feature type="binding site" evidence="17">
    <location>
        <position position="170"/>
    </location>
    <ligand>
        <name>NADP(+)</name>
        <dbReference type="ChEBI" id="CHEBI:58349"/>
    </ligand>
</feature>
<keyword evidence="6 15" id="KW-0686">Riboflavin biosynthesis</keyword>
<dbReference type="CDD" id="cd01284">
    <property type="entry name" value="Riboflavin_deaminase-reductase"/>
    <property type="match status" value="1"/>
</dbReference>
<feature type="binding site" evidence="17">
    <location>
        <position position="292"/>
    </location>
    <ligand>
        <name>substrate</name>
    </ligand>
</feature>
<reference evidence="20" key="1">
    <citation type="journal article" date="2021" name="PeerJ">
        <title>Extensive microbial diversity within the chicken gut microbiome revealed by metagenomics and culture.</title>
        <authorList>
            <person name="Gilroy R."/>
            <person name="Ravi A."/>
            <person name="Getino M."/>
            <person name="Pursley I."/>
            <person name="Horton D.L."/>
            <person name="Alikhan N.F."/>
            <person name="Baker D."/>
            <person name="Gharbi K."/>
            <person name="Hall N."/>
            <person name="Watson M."/>
            <person name="Adriaenssens E.M."/>
            <person name="Foster-Nyarko E."/>
            <person name="Jarju S."/>
            <person name="Secka A."/>
            <person name="Antonio M."/>
            <person name="Oren A."/>
            <person name="Chaudhuri R.R."/>
            <person name="La Ragione R."/>
            <person name="Hildebrand F."/>
            <person name="Pallen M.J."/>
        </authorList>
    </citation>
    <scope>NUCLEOTIDE SEQUENCE</scope>
    <source>
        <strain evidence="20">CHK179-5677</strain>
    </source>
</reference>
<dbReference type="SUPFAM" id="SSF53927">
    <property type="entry name" value="Cytidine deaminase-like"/>
    <property type="match status" value="1"/>
</dbReference>
<dbReference type="EC" id="1.1.1.193" evidence="15"/>
<dbReference type="Pfam" id="PF01872">
    <property type="entry name" value="RibD_C"/>
    <property type="match status" value="1"/>
</dbReference>
<comment type="caution">
    <text evidence="20">The sequence shown here is derived from an EMBL/GenBank/DDBJ whole genome shotgun (WGS) entry which is preliminary data.</text>
</comment>
<evidence type="ECO:0000256" key="13">
    <source>
        <dbReference type="ARBA" id="ARBA00049861"/>
    </source>
</evidence>
<protein>
    <recommendedName>
        <fullName evidence="15">Riboflavin biosynthesis protein RibD</fullName>
    </recommendedName>
    <domain>
        <recommendedName>
            <fullName evidence="15">Diaminohydroxyphosphoribosylaminopyrimidine deaminase</fullName>
            <shortName evidence="15">DRAP deaminase</shortName>
            <ecNumber evidence="15">3.5.4.26</ecNumber>
        </recommendedName>
        <alternativeName>
            <fullName evidence="15">Riboflavin-specific deaminase</fullName>
        </alternativeName>
    </domain>
    <domain>
        <recommendedName>
            <fullName evidence="15">5-amino-6-(5-phosphoribosylamino)uracil reductase</fullName>
            <ecNumber evidence="15">1.1.1.193</ecNumber>
        </recommendedName>
        <alternativeName>
            <fullName evidence="15">HTP reductase</fullName>
        </alternativeName>
    </domain>
</protein>
<evidence type="ECO:0000256" key="7">
    <source>
        <dbReference type="ARBA" id="ARBA00022723"/>
    </source>
</evidence>
<feature type="binding site" evidence="17">
    <location>
        <position position="204"/>
    </location>
    <ligand>
        <name>substrate</name>
    </ligand>
</feature>
<evidence type="ECO:0000313" key="21">
    <source>
        <dbReference type="Proteomes" id="UP000760668"/>
    </source>
</evidence>
<feature type="binding site" evidence="17">
    <location>
        <position position="184"/>
    </location>
    <ligand>
        <name>substrate</name>
    </ligand>
</feature>
<keyword evidence="10 15" id="KW-0521">NADP</keyword>
<feature type="binding site" evidence="18">
    <location>
        <position position="75"/>
    </location>
    <ligand>
        <name>Zn(2+)</name>
        <dbReference type="ChEBI" id="CHEBI:29105"/>
        <note>catalytic</note>
    </ligand>
</feature>
<evidence type="ECO:0000256" key="12">
    <source>
        <dbReference type="ARBA" id="ARBA00023268"/>
    </source>
</evidence>
<feature type="binding site" evidence="17">
    <location>
        <position position="200"/>
    </location>
    <ligand>
        <name>NADP(+)</name>
        <dbReference type="ChEBI" id="CHEBI:58349"/>
    </ligand>
</feature>